<dbReference type="Proteomes" id="UP000749293">
    <property type="component" value="Unassembled WGS sequence"/>
</dbReference>
<comment type="caution">
    <text evidence="2">The sequence shown here is derived from an EMBL/GenBank/DDBJ whole genome shotgun (WGS) entry which is preliminary data.</text>
</comment>
<evidence type="ECO:0000256" key="1">
    <source>
        <dbReference type="SAM" id="MobiDB-lite"/>
    </source>
</evidence>
<protein>
    <submittedName>
        <fullName evidence="2">Uncharacterized protein</fullName>
    </submittedName>
</protein>
<feature type="compositionally biased region" description="Basic and acidic residues" evidence="1">
    <location>
        <begin position="125"/>
        <end position="139"/>
    </location>
</feature>
<keyword evidence="3" id="KW-1185">Reference proteome</keyword>
<dbReference type="RefSeq" id="XP_035325008.1">
    <property type="nucleotide sequence ID" value="XM_035462078.1"/>
</dbReference>
<dbReference type="EMBL" id="JAANYQ010000001">
    <property type="protein sequence ID" value="KAF4126356.1"/>
    <property type="molecule type" value="Genomic_DNA"/>
</dbReference>
<gene>
    <name evidence="2" type="ORF">GMORB2_0092</name>
</gene>
<dbReference type="GeneID" id="55966322"/>
<evidence type="ECO:0000313" key="3">
    <source>
        <dbReference type="Proteomes" id="UP000749293"/>
    </source>
</evidence>
<feature type="region of interest" description="Disordered" evidence="1">
    <location>
        <begin position="30"/>
        <end position="215"/>
    </location>
</feature>
<feature type="compositionally biased region" description="Pro residues" evidence="1">
    <location>
        <begin position="43"/>
        <end position="53"/>
    </location>
</feature>
<sequence length="215" mass="23796">MARRPVRIPERFRVLEPLPPPRAHCCQVFPESNVRDAPDDVPSGPPFLNPPSPASKRRTPQLSRVKMIRTRMDSRPTRNLHYVSKTGILSQGSAGDLRAPEKKRKRQPASPPVTRRHYTGTGLRRRTEALVRLSSNHEDEGVDPQIYPPASPRNGSSEPPALPQFDTSIYARPPLPWGPPDGDGASSPVQFNPPTYPRPPFTQGPPDGDGRGCFP</sequence>
<proteinExistence type="predicted"/>
<dbReference type="AlphaFoldDB" id="A0A9P4Z2M8"/>
<name>A0A9P4Z2M8_9HYPO</name>
<accession>A0A9P4Z2M8</accession>
<reference evidence="2" key="1">
    <citation type="submission" date="2020-03" db="EMBL/GenBank/DDBJ databases">
        <title>Site-based positive gene gene selection in Geosmithia morbida across the United States reveals a broad range of putative effectors and factors for local host and environmental adapation.</title>
        <authorList>
            <person name="Onufrak A."/>
            <person name="Murdoch R.W."/>
            <person name="Gazis R."/>
            <person name="Huff M."/>
            <person name="Staton M."/>
            <person name="Klingeman W."/>
            <person name="Hadziabdic D."/>
        </authorList>
    </citation>
    <scope>NUCLEOTIDE SEQUENCE</scope>
    <source>
        <strain evidence="2">1262</strain>
    </source>
</reference>
<organism evidence="2 3">
    <name type="scientific">Geosmithia morbida</name>
    <dbReference type="NCBI Taxonomy" id="1094350"/>
    <lineage>
        <taxon>Eukaryota</taxon>
        <taxon>Fungi</taxon>
        <taxon>Dikarya</taxon>
        <taxon>Ascomycota</taxon>
        <taxon>Pezizomycotina</taxon>
        <taxon>Sordariomycetes</taxon>
        <taxon>Hypocreomycetidae</taxon>
        <taxon>Hypocreales</taxon>
        <taxon>Bionectriaceae</taxon>
        <taxon>Geosmithia</taxon>
    </lineage>
</organism>
<feature type="compositionally biased region" description="Pro residues" evidence="1">
    <location>
        <begin position="194"/>
        <end position="203"/>
    </location>
</feature>
<evidence type="ECO:0000313" key="2">
    <source>
        <dbReference type="EMBL" id="KAF4126356.1"/>
    </source>
</evidence>